<evidence type="ECO:0000313" key="4">
    <source>
        <dbReference type="Proteomes" id="UP000187194"/>
    </source>
</evidence>
<dbReference type="Pfam" id="PF14338">
    <property type="entry name" value="Mrr_N"/>
    <property type="match status" value="1"/>
</dbReference>
<dbReference type="Gene3D" id="1.10.30.50">
    <property type="match status" value="1"/>
</dbReference>
<proteinExistence type="predicted"/>
<dbReference type="GO" id="GO:0003676">
    <property type="term" value="F:nucleic acid binding"/>
    <property type="evidence" value="ECO:0007669"/>
    <property type="project" value="InterPro"/>
</dbReference>
<dbReference type="InterPro" id="IPR002711">
    <property type="entry name" value="HNH"/>
</dbReference>
<comment type="caution">
    <text evidence="3">The sequence shown here is derived from an EMBL/GenBank/DDBJ whole genome shotgun (WGS) entry which is preliminary data.</text>
</comment>
<organism evidence="3 4">
    <name type="scientific">Burkholderia ubonensis</name>
    <dbReference type="NCBI Taxonomy" id="101571"/>
    <lineage>
        <taxon>Bacteria</taxon>
        <taxon>Pseudomonadati</taxon>
        <taxon>Pseudomonadota</taxon>
        <taxon>Betaproteobacteria</taxon>
        <taxon>Burkholderiales</taxon>
        <taxon>Burkholderiaceae</taxon>
        <taxon>Burkholderia</taxon>
        <taxon>Burkholderia cepacia complex</taxon>
    </lineage>
</organism>
<dbReference type="InterPro" id="IPR003615">
    <property type="entry name" value="HNH_nuc"/>
</dbReference>
<dbReference type="CDD" id="cd00085">
    <property type="entry name" value="HNHc"/>
    <property type="match status" value="1"/>
</dbReference>
<feature type="domain" description="Restriction system protein Mrr-like N-terminal" evidence="2">
    <location>
        <begin position="6"/>
        <end position="98"/>
    </location>
</feature>
<name>A0A1R1JAT3_9BURK</name>
<protein>
    <recommendedName>
        <fullName evidence="5">HNH endonuclease</fullName>
    </recommendedName>
</protein>
<gene>
    <name evidence="3" type="ORF">BW685_15455</name>
</gene>
<evidence type="ECO:0000259" key="1">
    <source>
        <dbReference type="Pfam" id="PF01844"/>
    </source>
</evidence>
<dbReference type="AlphaFoldDB" id="A0A1R1JAT3"/>
<dbReference type="RefSeq" id="WP_076477798.1">
    <property type="nucleotide sequence ID" value="NZ_MTJZ01000016.1"/>
</dbReference>
<dbReference type="GO" id="GO:0008270">
    <property type="term" value="F:zinc ion binding"/>
    <property type="evidence" value="ECO:0007669"/>
    <property type="project" value="InterPro"/>
</dbReference>
<dbReference type="InterPro" id="IPR025745">
    <property type="entry name" value="Mrr-like_N_dom"/>
</dbReference>
<reference evidence="3 4" key="1">
    <citation type="submission" date="2017-01" db="EMBL/GenBank/DDBJ databases">
        <title>Phylogeographic, genomic and meropenem susceptibility analysis of Burkholderia ubonensis.</title>
        <authorList>
            <person name="Price E.P."/>
            <person name="Sarovich D.S."/>
            <person name="Webb J.R."/>
            <person name="Hall C.M."/>
            <person name="Sahl J.W."/>
            <person name="Kaestli M."/>
            <person name="Mayo M."/>
            <person name="Harrington G."/>
            <person name="Baker A.L."/>
            <person name="Sidak-Loftis L.C."/>
            <person name="Lummis M."/>
            <person name="Schupp J.M."/>
            <person name="Gillece J.D."/>
            <person name="Tuanyok A."/>
            <person name="Warner J."/>
            <person name="Busch J.D."/>
            <person name="Keim P."/>
            <person name="Currie B.J."/>
            <person name="Wagner D.M."/>
        </authorList>
    </citation>
    <scope>NUCLEOTIDE SEQUENCE [LARGE SCALE GENOMIC DNA]</scope>
    <source>
        <strain evidence="3 4">A21</strain>
    </source>
</reference>
<dbReference type="Proteomes" id="UP000187194">
    <property type="component" value="Unassembled WGS sequence"/>
</dbReference>
<evidence type="ECO:0008006" key="5">
    <source>
        <dbReference type="Google" id="ProtNLM"/>
    </source>
</evidence>
<feature type="domain" description="HNH" evidence="1">
    <location>
        <begin position="151"/>
        <end position="206"/>
    </location>
</feature>
<dbReference type="GO" id="GO:0004519">
    <property type="term" value="F:endonuclease activity"/>
    <property type="evidence" value="ECO:0007669"/>
    <property type="project" value="InterPro"/>
</dbReference>
<accession>A0A1R1JAT3</accession>
<evidence type="ECO:0000313" key="3">
    <source>
        <dbReference type="EMBL" id="OMG72447.1"/>
    </source>
</evidence>
<evidence type="ECO:0000259" key="2">
    <source>
        <dbReference type="Pfam" id="PF14338"/>
    </source>
</evidence>
<dbReference type="Pfam" id="PF01844">
    <property type="entry name" value="HNH"/>
    <property type="match status" value="1"/>
</dbReference>
<sequence>MTYPHYDELELPLLKLLFEHGGDQHQMRATQTYEPLASYFKLNEVEITQSRDKVLGDGRVEPFWNNMVQWARRKLNENGYLTYAPRGYWKLSELGIEKARALSTGHLSHVAYPDEVPQAVIEGAMKIVAINAYERSTAVRQACIDHYGYRCIACGFDFESKYGERGKYFIHVHHIVPLASIGQSYAVDPIKDLRPVCPNCHAIIHRTDPPCSIEELMKMIRG</sequence>
<dbReference type="EMBL" id="MTJZ01000016">
    <property type="protein sequence ID" value="OMG72447.1"/>
    <property type="molecule type" value="Genomic_DNA"/>
</dbReference>